<dbReference type="Gene3D" id="3.20.20.70">
    <property type="entry name" value="Aldolase class I"/>
    <property type="match status" value="1"/>
</dbReference>
<reference evidence="6 7" key="1">
    <citation type="submission" date="2022-06" db="EMBL/GenBank/DDBJ databases">
        <title>Isolation of gut microbiota from human fecal samples.</title>
        <authorList>
            <person name="Pamer E.G."/>
            <person name="Barat B."/>
            <person name="Waligurski E."/>
            <person name="Medina S."/>
            <person name="Paddock L."/>
            <person name="Mostad J."/>
        </authorList>
    </citation>
    <scope>NUCLEOTIDE SEQUENCE [LARGE SCALE GENOMIC DNA]</scope>
    <source>
        <strain evidence="6 7">DFI.9.73</strain>
    </source>
</reference>
<protein>
    <submittedName>
        <fullName evidence="6">Radical SAM protein</fullName>
    </submittedName>
</protein>
<dbReference type="InterPro" id="IPR016431">
    <property type="entry name" value="Pyrv-formate_lyase-activ_prd"/>
</dbReference>
<organism evidence="6 7">
    <name type="scientific">Neglectibacter timonensis</name>
    <dbReference type="NCBI Taxonomy" id="1776382"/>
    <lineage>
        <taxon>Bacteria</taxon>
        <taxon>Bacillati</taxon>
        <taxon>Bacillota</taxon>
        <taxon>Clostridia</taxon>
        <taxon>Eubacteriales</taxon>
        <taxon>Oscillospiraceae</taxon>
        <taxon>Neglectibacter</taxon>
    </lineage>
</organism>
<comment type="caution">
    <text evidence="6">The sequence shown here is derived from an EMBL/GenBank/DDBJ whole genome shotgun (WGS) entry which is preliminary data.</text>
</comment>
<gene>
    <name evidence="6" type="ORF">NE695_00140</name>
</gene>
<evidence type="ECO:0000256" key="1">
    <source>
        <dbReference type="ARBA" id="ARBA00022691"/>
    </source>
</evidence>
<evidence type="ECO:0000256" key="3">
    <source>
        <dbReference type="ARBA" id="ARBA00023004"/>
    </source>
</evidence>
<sequence length="305" mass="33460">MELEKITACCVCPRRCGAARGKTGDGICRSGAEIRVARAALHFWEEPPISGERGSGAVFFTGCPLRCLFCQNGEISAGENLGKAFSPEELNGLFLSLEEQGAHNINLVTPTHFAPGIRKALLLRRPEVPVVYNTSGYERVETLRTLEGLVQIYLPDFKYAESGLAGELSAAPDYPETALAAIGEMVRQTGAPVYDENGMMRSGVLIRHLILPGHTRNSIAVLRLIRENFPGIPVSLMAQYTPIKRRLLDASCVIGAELPELFRPITARELRKVQEELFSLGLDGFVQSRSAKGTEYVPDFHQFEA</sequence>
<dbReference type="SFLD" id="SFLDG01099">
    <property type="entry name" value="Uncharacterised_Radical_SAM_Su"/>
    <property type="match status" value="1"/>
</dbReference>
<keyword evidence="2" id="KW-0479">Metal-binding</keyword>
<dbReference type="PIRSF" id="PIRSF004869">
    <property type="entry name" value="PflX_prd"/>
    <property type="match status" value="1"/>
</dbReference>
<dbReference type="EMBL" id="JANFZH010000001">
    <property type="protein sequence ID" value="MCQ4838319.1"/>
    <property type="molecule type" value="Genomic_DNA"/>
</dbReference>
<dbReference type="SFLD" id="SFLDS00029">
    <property type="entry name" value="Radical_SAM"/>
    <property type="match status" value="1"/>
</dbReference>
<evidence type="ECO:0000256" key="2">
    <source>
        <dbReference type="ARBA" id="ARBA00022723"/>
    </source>
</evidence>
<evidence type="ECO:0000259" key="5">
    <source>
        <dbReference type="Pfam" id="PF04055"/>
    </source>
</evidence>
<dbReference type="InterPro" id="IPR007197">
    <property type="entry name" value="rSAM"/>
</dbReference>
<dbReference type="Pfam" id="PF04055">
    <property type="entry name" value="Radical_SAM"/>
    <property type="match status" value="1"/>
</dbReference>
<dbReference type="InterPro" id="IPR013785">
    <property type="entry name" value="Aldolase_TIM"/>
</dbReference>
<dbReference type="RefSeq" id="WP_256191427.1">
    <property type="nucleotide sequence ID" value="NZ_CAJKKG010000043.1"/>
</dbReference>
<feature type="domain" description="Radical SAM core" evidence="5">
    <location>
        <begin position="59"/>
        <end position="148"/>
    </location>
</feature>
<dbReference type="PANTHER" id="PTHR43075">
    <property type="entry name" value="FORMATE LYASE ACTIVATING ENZYME, PUTATIVE (AFU_ORTHOLOGUE AFUA_2G15630)-RELATED"/>
    <property type="match status" value="1"/>
</dbReference>
<keyword evidence="4" id="KW-0411">Iron-sulfur</keyword>
<keyword evidence="1" id="KW-0949">S-adenosyl-L-methionine</keyword>
<dbReference type="PANTHER" id="PTHR43075:SF1">
    <property type="entry name" value="FORMATE LYASE ACTIVATING ENZYME, PUTATIVE (AFU_ORTHOLOGUE AFUA_2G15630)-RELATED"/>
    <property type="match status" value="1"/>
</dbReference>
<accession>A0ABT1RUH5</accession>
<keyword evidence="3" id="KW-0408">Iron</keyword>
<dbReference type="InterPro" id="IPR040085">
    <property type="entry name" value="MJ0674-like"/>
</dbReference>
<evidence type="ECO:0000313" key="6">
    <source>
        <dbReference type="EMBL" id="MCQ4838319.1"/>
    </source>
</evidence>
<evidence type="ECO:0000313" key="7">
    <source>
        <dbReference type="Proteomes" id="UP001524473"/>
    </source>
</evidence>
<dbReference type="Proteomes" id="UP001524473">
    <property type="component" value="Unassembled WGS sequence"/>
</dbReference>
<keyword evidence="7" id="KW-1185">Reference proteome</keyword>
<proteinExistence type="predicted"/>
<name>A0ABT1RUH5_9FIRM</name>
<evidence type="ECO:0000256" key="4">
    <source>
        <dbReference type="ARBA" id="ARBA00023014"/>
    </source>
</evidence>